<dbReference type="EMBL" id="JACHHN010000005">
    <property type="protein sequence ID" value="MBB5192084.1"/>
    <property type="molecule type" value="Genomic_DNA"/>
</dbReference>
<evidence type="ECO:0000313" key="2">
    <source>
        <dbReference type="Proteomes" id="UP000543030"/>
    </source>
</evidence>
<comment type="caution">
    <text evidence="1">The sequence shown here is derived from an EMBL/GenBank/DDBJ whole genome shotgun (WGS) entry which is preliminary data.</text>
</comment>
<name>A0A840RHN3_9NEIS</name>
<proteinExistence type="predicted"/>
<dbReference type="AlphaFoldDB" id="A0A840RHN3"/>
<keyword evidence="2" id="KW-1185">Reference proteome</keyword>
<sequence>MLTQSDELEGFTRAKVLLNLLLAQASAQGQTGMVSHLLELHSFFVATDFMVLQYYRHLLHVAQAVDLLLEHLDSAPDQHLSCEAIKRLLAPFFQHMDEFEAGLGLPS</sequence>
<dbReference type="Proteomes" id="UP000543030">
    <property type="component" value="Unassembled WGS sequence"/>
</dbReference>
<gene>
    <name evidence="1" type="ORF">HNQ50_002821</name>
</gene>
<reference evidence="1 2" key="1">
    <citation type="submission" date="2020-08" db="EMBL/GenBank/DDBJ databases">
        <title>Genomic Encyclopedia of Type Strains, Phase IV (KMG-IV): sequencing the most valuable type-strain genomes for metagenomic binning, comparative biology and taxonomic classification.</title>
        <authorList>
            <person name="Goeker M."/>
        </authorList>
    </citation>
    <scope>NUCLEOTIDE SEQUENCE [LARGE SCALE GENOMIC DNA]</scope>
    <source>
        <strain evidence="1 2">DSM 18233</strain>
    </source>
</reference>
<accession>A0A840RHN3</accession>
<protein>
    <submittedName>
        <fullName evidence="1">Uncharacterized protein</fullName>
    </submittedName>
</protein>
<evidence type="ECO:0000313" key="1">
    <source>
        <dbReference type="EMBL" id="MBB5192084.1"/>
    </source>
</evidence>
<dbReference type="RefSeq" id="WP_184101697.1">
    <property type="nucleotide sequence ID" value="NZ_JACHHN010000005.1"/>
</dbReference>
<organism evidence="1 2">
    <name type="scientific">Silvimonas terrae</name>
    <dbReference type="NCBI Taxonomy" id="300266"/>
    <lineage>
        <taxon>Bacteria</taxon>
        <taxon>Pseudomonadati</taxon>
        <taxon>Pseudomonadota</taxon>
        <taxon>Betaproteobacteria</taxon>
        <taxon>Neisseriales</taxon>
        <taxon>Chitinibacteraceae</taxon>
        <taxon>Silvimonas</taxon>
    </lineage>
</organism>